<protein>
    <submittedName>
        <fullName evidence="1">Uncharacterized protein</fullName>
    </submittedName>
</protein>
<name>A0ABY2QY03_9HYPH</name>
<gene>
    <name evidence="1" type="ORF">E9677_10405</name>
</gene>
<evidence type="ECO:0000313" key="1">
    <source>
        <dbReference type="EMBL" id="THV15744.1"/>
    </source>
</evidence>
<evidence type="ECO:0000313" key="2">
    <source>
        <dbReference type="Proteomes" id="UP000309667"/>
    </source>
</evidence>
<dbReference type="EMBL" id="STGT01000002">
    <property type="protein sequence ID" value="THV15744.1"/>
    <property type="molecule type" value="Genomic_DNA"/>
</dbReference>
<dbReference type="Proteomes" id="UP000309667">
    <property type="component" value="Unassembled WGS sequence"/>
</dbReference>
<organism evidence="1 2">
    <name type="scientific">Rhizobium rhizophilum</name>
    <dbReference type="NCBI Taxonomy" id="1850373"/>
    <lineage>
        <taxon>Bacteria</taxon>
        <taxon>Pseudomonadati</taxon>
        <taxon>Pseudomonadota</taxon>
        <taxon>Alphaproteobacteria</taxon>
        <taxon>Hyphomicrobiales</taxon>
        <taxon>Rhizobiaceae</taxon>
        <taxon>Rhizobium/Agrobacterium group</taxon>
        <taxon>Rhizobium</taxon>
    </lineage>
</organism>
<reference evidence="1 2" key="1">
    <citation type="submission" date="2019-04" db="EMBL/GenBank/DDBJ databases">
        <title>Genome sequence of strain 7209-2.</title>
        <authorList>
            <person name="Gao J."/>
            <person name="Sun J."/>
        </authorList>
    </citation>
    <scope>NUCLEOTIDE SEQUENCE [LARGE SCALE GENOMIC DNA]</scope>
    <source>
        <strain evidence="1 2">7209-2</strain>
    </source>
</reference>
<dbReference type="RefSeq" id="WP_136558011.1">
    <property type="nucleotide sequence ID" value="NZ_STGT01000002.1"/>
</dbReference>
<accession>A0ABY2QY03</accession>
<sequence length="100" mass="10444">MIAEFIASVFAFFVVDPVQAEIEARLQDARAPVEIMSQARACLSTTGPILIERATGDMWWAGTTIVSVATGLTSPAELLDAGNPACVPVATHLTAAEAEA</sequence>
<proteinExistence type="predicted"/>
<comment type="caution">
    <text evidence="1">The sequence shown here is derived from an EMBL/GenBank/DDBJ whole genome shotgun (WGS) entry which is preliminary data.</text>
</comment>
<keyword evidence="2" id="KW-1185">Reference proteome</keyword>